<comment type="similarity">
    <text evidence="3 11">Belongs to the urocanase family.</text>
</comment>
<evidence type="ECO:0000259" key="16">
    <source>
        <dbReference type="Pfam" id="PF17391"/>
    </source>
</evidence>
<evidence type="ECO:0000256" key="11">
    <source>
        <dbReference type="HAMAP-Rule" id="MF_00577"/>
    </source>
</evidence>
<comment type="pathway">
    <text evidence="2 10 13">Amino-acid degradation; L-histidine degradation into L-glutamate; N-formimidoyl-L-glutamate from L-histidine: step 1/3.</text>
</comment>
<keyword evidence="10" id="KW-0963">Cytoplasm</keyword>
<dbReference type="STRING" id="1076549.HA45_04425"/>
<feature type="binding site" evidence="11">
    <location>
        <position position="1019"/>
    </location>
    <ligand>
        <name>NAD(+)</name>
        <dbReference type="ChEBI" id="CHEBI:57540"/>
    </ligand>
</feature>
<dbReference type="HAMAP" id="MF_00577">
    <property type="entry name" value="HutU"/>
    <property type="match status" value="1"/>
</dbReference>
<dbReference type="InterPro" id="IPR022313">
    <property type="entry name" value="Phe/His_NH3-lyase_AS"/>
</dbReference>
<feature type="domain" description="Urocanase Rossmann-like" evidence="15">
    <location>
        <begin position="663"/>
        <end position="875"/>
    </location>
</feature>
<dbReference type="CDD" id="cd00332">
    <property type="entry name" value="PAL-HAL"/>
    <property type="match status" value="1"/>
</dbReference>
<feature type="cross-link" description="5-imidazolinone (Ala-Gly)" evidence="10">
    <location>
        <begin position="147"/>
        <end position="149"/>
    </location>
</feature>
<dbReference type="FunFam" id="1.10.275.10:FF:000005">
    <property type="entry name" value="Histidine ammonia-lyase"/>
    <property type="match status" value="1"/>
</dbReference>
<comment type="caution">
    <text evidence="18">The sequence shown here is derived from an EMBL/GenBank/DDBJ whole genome shotgun (WGS) entry which is preliminary data.</text>
</comment>
<comment type="catalytic activity">
    <reaction evidence="8 10 13">
        <text>L-histidine = trans-urocanate + NH4(+)</text>
        <dbReference type="Rhea" id="RHEA:21232"/>
        <dbReference type="ChEBI" id="CHEBI:17771"/>
        <dbReference type="ChEBI" id="CHEBI:28938"/>
        <dbReference type="ChEBI" id="CHEBI:57595"/>
        <dbReference type="EC" id="4.3.1.3"/>
    </reaction>
</comment>
<dbReference type="Gene3D" id="1.20.200.10">
    <property type="entry name" value="Fumarase/aspartase (Central domain)"/>
    <property type="match status" value="1"/>
</dbReference>
<dbReference type="Pfam" id="PF00221">
    <property type="entry name" value="Lyase_aromatic"/>
    <property type="match status" value="1"/>
</dbReference>
<name>A0A2M9WB83_9GAMM</name>
<evidence type="ECO:0000256" key="2">
    <source>
        <dbReference type="ARBA" id="ARBA00005113"/>
    </source>
</evidence>
<protein>
    <recommendedName>
        <fullName evidence="10 11">Multifunctional fusion protein</fullName>
    </recommendedName>
    <domain>
        <recommendedName>
            <fullName evidence="11">Urocanate hydratase</fullName>
            <shortName evidence="11">Urocanase</shortName>
            <ecNumber evidence="11">4.2.1.49</ecNumber>
        </recommendedName>
        <alternativeName>
            <fullName evidence="11">Imidazolonepropionate hydrolase</fullName>
        </alternativeName>
    </domain>
    <domain>
        <recommendedName>
            <fullName evidence="10">Histidine ammonia-lyase</fullName>
            <shortName evidence="10">Histidase</shortName>
            <ecNumber evidence="10">4.3.1.3</ecNumber>
        </recommendedName>
    </domain>
</protein>
<comment type="similarity">
    <text evidence="10 12">Belongs to the PAL/histidase family.</text>
</comment>
<dbReference type="NCBIfam" id="TIGR01225">
    <property type="entry name" value="hutH"/>
    <property type="match status" value="1"/>
</dbReference>
<dbReference type="Proteomes" id="UP000232062">
    <property type="component" value="Unassembled WGS sequence"/>
</dbReference>
<dbReference type="Gene3D" id="1.10.275.10">
    <property type="entry name" value="Fumarase/aspartase (N-terminal domain)"/>
    <property type="match status" value="1"/>
</dbReference>
<dbReference type="HAMAP" id="MF_00229">
    <property type="entry name" value="His_ammonia_lyase"/>
    <property type="match status" value="1"/>
</dbReference>
<feature type="binding site" evidence="11">
    <location>
        <begin position="765"/>
        <end position="766"/>
    </location>
    <ligand>
        <name>NAD(+)</name>
        <dbReference type="ChEBI" id="CHEBI:57540"/>
    </ligand>
</feature>
<dbReference type="InterPro" id="IPR023637">
    <property type="entry name" value="Urocanase-like"/>
</dbReference>
<dbReference type="NCBIfam" id="NF003820">
    <property type="entry name" value="PRK05414.1"/>
    <property type="match status" value="1"/>
</dbReference>
<dbReference type="AlphaFoldDB" id="A0A2M9WB83"/>
<dbReference type="InterPro" id="IPR005921">
    <property type="entry name" value="HutH"/>
</dbReference>
<dbReference type="GO" id="GO:0005737">
    <property type="term" value="C:cytoplasm"/>
    <property type="evidence" value="ECO:0007669"/>
    <property type="project" value="UniProtKB-SubCell"/>
</dbReference>
<comment type="function">
    <text evidence="9 11">Catalyzes the conversion of urocanate to 4-imidazolone-5-propionate.</text>
</comment>
<dbReference type="InterPro" id="IPR024083">
    <property type="entry name" value="Fumarase/histidase_N"/>
</dbReference>
<dbReference type="InterPro" id="IPR035401">
    <property type="entry name" value="Urocanase_C"/>
</dbReference>
<feature type="binding site" evidence="11">
    <location>
        <position position="849"/>
    </location>
    <ligand>
        <name>NAD(+)</name>
        <dbReference type="ChEBI" id="CHEBI:57540"/>
    </ligand>
</feature>
<dbReference type="GO" id="GO:0019556">
    <property type="term" value="P:L-histidine catabolic process to glutamate and formamide"/>
    <property type="evidence" value="ECO:0007669"/>
    <property type="project" value="UniProtKB-UniPathway"/>
</dbReference>
<evidence type="ECO:0000256" key="10">
    <source>
        <dbReference type="HAMAP-Rule" id="MF_00229"/>
    </source>
</evidence>
<dbReference type="SUPFAM" id="SSF111326">
    <property type="entry name" value="Urocanase"/>
    <property type="match status" value="1"/>
</dbReference>
<dbReference type="Gene3D" id="3.40.50.10730">
    <property type="entry name" value="Urocanase like domains"/>
    <property type="match status" value="1"/>
</dbReference>
<gene>
    <name evidence="11" type="primary">hutU</name>
    <name evidence="10" type="synonym">hutH</name>
    <name evidence="18" type="ORF">PRCB_15460</name>
</gene>
<evidence type="ECO:0000313" key="19">
    <source>
        <dbReference type="Proteomes" id="UP000232062"/>
    </source>
</evidence>
<dbReference type="UniPathway" id="UPA00379">
    <property type="reaction ID" value="UER00549"/>
</dbReference>
<dbReference type="Pfam" id="PF01175">
    <property type="entry name" value="Urocanase"/>
    <property type="match status" value="1"/>
</dbReference>
<evidence type="ECO:0000313" key="18">
    <source>
        <dbReference type="EMBL" id="PJZ04803.1"/>
    </source>
</evidence>
<keyword evidence="4 10" id="KW-0369">Histidine metabolism</keyword>
<dbReference type="GO" id="GO:0019557">
    <property type="term" value="P:L-histidine catabolic process to glutamate and formate"/>
    <property type="evidence" value="ECO:0007669"/>
    <property type="project" value="UniProtKB-UniPathway"/>
</dbReference>
<dbReference type="InterPro" id="IPR035400">
    <property type="entry name" value="Urocanase_N"/>
</dbReference>
<dbReference type="Pfam" id="PF17391">
    <property type="entry name" value="Urocanase_N"/>
    <property type="match status" value="1"/>
</dbReference>
<keyword evidence="6 10" id="KW-0456">Lyase</keyword>
<proteinExistence type="inferred from homology"/>
<evidence type="ECO:0000256" key="9">
    <source>
        <dbReference type="ARBA" id="ARBA00056569"/>
    </source>
</evidence>
<keyword evidence="5 11" id="KW-0520">NAD</keyword>
<dbReference type="NCBIfam" id="NF006871">
    <property type="entry name" value="PRK09367.1"/>
    <property type="match status" value="1"/>
</dbReference>
<evidence type="ECO:0000256" key="6">
    <source>
        <dbReference type="ARBA" id="ARBA00023239"/>
    </source>
</evidence>
<dbReference type="InterPro" id="IPR008948">
    <property type="entry name" value="L-Aspartase-like"/>
</dbReference>
<feature type="domain" description="Urocanase C-terminal" evidence="17">
    <location>
        <begin position="878"/>
        <end position="1072"/>
    </location>
</feature>
<evidence type="ECO:0000256" key="4">
    <source>
        <dbReference type="ARBA" id="ARBA00022808"/>
    </source>
</evidence>
<dbReference type="InterPro" id="IPR001106">
    <property type="entry name" value="Aromatic_Lyase"/>
</dbReference>
<comment type="catalytic activity">
    <reaction evidence="7 11">
        <text>4-imidazolone-5-propanoate = trans-urocanate + H2O</text>
        <dbReference type="Rhea" id="RHEA:13101"/>
        <dbReference type="ChEBI" id="CHEBI:15377"/>
        <dbReference type="ChEBI" id="CHEBI:17771"/>
        <dbReference type="ChEBI" id="CHEBI:77893"/>
        <dbReference type="EC" id="4.2.1.49"/>
    </reaction>
</comment>
<dbReference type="InterPro" id="IPR038364">
    <property type="entry name" value="Urocanase_central_sf"/>
</dbReference>
<evidence type="ECO:0000256" key="5">
    <source>
        <dbReference type="ARBA" id="ARBA00023027"/>
    </source>
</evidence>
<feature type="active site" evidence="11">
    <location>
        <position position="937"/>
    </location>
</feature>
<feature type="modified residue" description="2,3-didehydroalanine (Ser)" evidence="10">
    <location>
        <position position="148"/>
    </location>
</feature>
<dbReference type="PANTHER" id="PTHR12216:SF4">
    <property type="entry name" value="UROCANATE HYDRATASE"/>
    <property type="match status" value="1"/>
</dbReference>
<feature type="binding site" evidence="11">
    <location>
        <position position="719"/>
    </location>
    <ligand>
        <name>NAD(+)</name>
        <dbReference type="ChEBI" id="CHEBI:57540"/>
    </ligand>
</feature>
<accession>A0A2M9WB83</accession>
<comment type="cofactor">
    <cofactor evidence="11">
        <name>NAD(+)</name>
        <dbReference type="ChEBI" id="CHEBI:57540"/>
    </cofactor>
    <text evidence="11">Binds 1 NAD(+) per subunit.</text>
</comment>
<feature type="domain" description="Urocanase N-terminal" evidence="16">
    <location>
        <begin position="534"/>
        <end position="660"/>
    </location>
</feature>
<dbReference type="PANTHER" id="PTHR12216">
    <property type="entry name" value="UROCANATE HYDRATASE"/>
    <property type="match status" value="1"/>
</dbReference>
<evidence type="ECO:0000256" key="3">
    <source>
        <dbReference type="ARBA" id="ARBA00007578"/>
    </source>
</evidence>
<dbReference type="FunFam" id="1.20.200.10:FF:000003">
    <property type="entry name" value="Histidine ammonia-lyase"/>
    <property type="match status" value="1"/>
</dbReference>
<dbReference type="InterPro" id="IPR036190">
    <property type="entry name" value="Urocanase_sf"/>
</dbReference>
<dbReference type="InterPro" id="IPR023636">
    <property type="entry name" value="Urocanase_CS"/>
</dbReference>
<dbReference type="NCBIfam" id="TIGR01228">
    <property type="entry name" value="hutU"/>
    <property type="match status" value="1"/>
</dbReference>
<comment type="subcellular location">
    <subcellularLocation>
        <location evidence="10 14">Cytoplasm</location>
    </subcellularLocation>
</comment>
<evidence type="ECO:0000259" key="15">
    <source>
        <dbReference type="Pfam" id="PF01175"/>
    </source>
</evidence>
<dbReference type="OrthoDB" id="9764874at2"/>
<dbReference type="GO" id="GO:0016153">
    <property type="term" value="F:urocanate hydratase activity"/>
    <property type="evidence" value="ECO:0007669"/>
    <property type="project" value="UniProtKB-UniRule"/>
</dbReference>
<dbReference type="Gene3D" id="3.40.1770.10">
    <property type="entry name" value="Urocanase superfamily"/>
    <property type="match status" value="1"/>
</dbReference>
<comment type="PTM">
    <text evidence="10">Contains an active site 4-methylidene-imidazol-5-one (MIO), which is formed autocatalytically by cyclization and dehydration of residues Ala-Ser-Gly.</text>
</comment>
<dbReference type="InterPro" id="IPR055351">
    <property type="entry name" value="Urocanase"/>
</dbReference>
<reference evidence="18 19" key="1">
    <citation type="submission" date="2017-11" db="EMBL/GenBank/DDBJ databases">
        <title>The genome sequence of Pantoea rodasii DSM 26611.</title>
        <authorList>
            <person name="Gao J."/>
            <person name="Mao X."/>
            <person name="Sun J."/>
        </authorList>
    </citation>
    <scope>NUCLEOTIDE SEQUENCE [LARGE SCALE GENOMIC DNA]</scope>
    <source>
        <strain evidence="18 19">DSM 26611</strain>
    </source>
</reference>
<dbReference type="FunFam" id="3.40.50.10730:FF:000001">
    <property type="entry name" value="Urocanate hydratase"/>
    <property type="match status" value="1"/>
</dbReference>
<feature type="binding site" evidence="11">
    <location>
        <begin position="790"/>
        <end position="794"/>
    </location>
    <ligand>
        <name>NAD(+)</name>
        <dbReference type="ChEBI" id="CHEBI:57540"/>
    </ligand>
</feature>
<organism evidence="18 19">
    <name type="scientific">Pantoea rodasii</name>
    <dbReference type="NCBI Taxonomy" id="1076549"/>
    <lineage>
        <taxon>Bacteria</taxon>
        <taxon>Pseudomonadati</taxon>
        <taxon>Pseudomonadota</taxon>
        <taxon>Gammaproteobacteria</taxon>
        <taxon>Enterobacterales</taxon>
        <taxon>Erwiniaceae</taxon>
        <taxon>Pantoea</taxon>
    </lineage>
</organism>
<evidence type="ECO:0000256" key="8">
    <source>
        <dbReference type="ARBA" id="ARBA00049269"/>
    </source>
</evidence>
<dbReference type="EC" id="4.2.1.49" evidence="11"/>
<evidence type="ECO:0000259" key="17">
    <source>
        <dbReference type="Pfam" id="PF17392"/>
    </source>
</evidence>
<dbReference type="InterPro" id="IPR035085">
    <property type="entry name" value="Urocanase_Rossmann-like"/>
</dbReference>
<evidence type="ECO:0000256" key="7">
    <source>
        <dbReference type="ARBA" id="ARBA00047623"/>
    </source>
</evidence>
<feature type="binding site" evidence="11">
    <location>
        <position position="724"/>
    </location>
    <ligand>
        <name>NAD(+)</name>
        <dbReference type="ChEBI" id="CHEBI:57540"/>
    </ligand>
</feature>
<feature type="binding site" evidence="11">
    <location>
        <begin position="699"/>
        <end position="701"/>
    </location>
    <ligand>
        <name>NAD(+)</name>
        <dbReference type="ChEBI" id="CHEBI:57540"/>
    </ligand>
</feature>
<dbReference type="GO" id="GO:0004397">
    <property type="term" value="F:histidine ammonia-lyase activity"/>
    <property type="evidence" value="ECO:0007669"/>
    <property type="project" value="UniProtKB-UniRule"/>
</dbReference>
<evidence type="ECO:0000256" key="14">
    <source>
        <dbReference type="RuleBase" id="RU004480"/>
    </source>
</evidence>
<feature type="binding site" evidence="11">
    <location>
        <position position="653"/>
    </location>
    <ligand>
        <name>NAD(+)</name>
        <dbReference type="ChEBI" id="CHEBI:57540"/>
    </ligand>
</feature>
<evidence type="ECO:0000256" key="12">
    <source>
        <dbReference type="RuleBase" id="RU003954"/>
    </source>
</evidence>
<dbReference type="Pfam" id="PF17392">
    <property type="entry name" value="Urocanase_C"/>
    <property type="match status" value="1"/>
</dbReference>
<dbReference type="PROSITE" id="PS00488">
    <property type="entry name" value="PAL_HISTIDASE"/>
    <property type="match status" value="1"/>
</dbReference>
<feature type="binding site" evidence="11">
    <location>
        <begin position="575"/>
        <end position="576"/>
    </location>
    <ligand>
        <name>NAD(+)</name>
        <dbReference type="ChEBI" id="CHEBI:57540"/>
    </ligand>
</feature>
<keyword evidence="19" id="KW-1185">Reference proteome</keyword>
<dbReference type="SMR" id="A0A2M9WB83"/>
<evidence type="ECO:0000256" key="1">
    <source>
        <dbReference type="ARBA" id="ARBA00004794"/>
    </source>
</evidence>
<evidence type="ECO:0000256" key="13">
    <source>
        <dbReference type="RuleBase" id="RU004479"/>
    </source>
</evidence>
<dbReference type="SUPFAM" id="SSF48557">
    <property type="entry name" value="L-aspartase-like"/>
    <property type="match status" value="1"/>
</dbReference>
<comment type="pathway">
    <text evidence="1 11">Amino-acid degradation; L-histidine degradation into L-glutamate; N-formimidoyl-L-glutamate from L-histidine: step 2/3.</text>
</comment>
<sequence>MSGSVQEICLVPGEVDLATLRTIYQSKVTLTLADDARSAIDRANETVDAIVASGKVVYGINTGFGKLAQTQIPAERLAELQRNLVLSHSVGLGNLLPDNVARLVVATKIISLARGHSGVRIQLIEALLALFNAGVMPCIPEKGSVGASGDLAPLAHLSLMLLGEGQVRVDGELIPATEGLARVGLQPIVLGPKEGLALLNGTQVSNALALRGLFEAENLFAAGLMAGALSLEAIKGSVKPYDARIHQARGQHGQIAVAAAVSSLLEGSEILSSHTNCGRVQDPYSIRCVPQVMGACLDNLSHAARVLQIEANAASDNPLVFSDSGDVISGGNFHAEPVAFAADILALAIAEIGAISERRMALLLDTGLSGLPPFLVHDGGVNSGFMIAQVTAAALASENKSLAHPGSVDSLPTSANQEDHVSMATYAARRLGDMCFNTAAVVGIEAMAAAQGIDFNRPLQSSMALEQEMSRIRENVAFLDHDRLMAPDIESMRLWASSHAWPESLTALLPSQRSFPFKELMMSETLSQAVAREIRAPRGNELHCANWLIEAAYRMIQNNLDPDVAERPEDLVVYGGIGKAARNWECFEQILRSLRALQPEETLLIQSGKPVGVFRTHADAPRVLLANSNLVPHWANWDHFHELDKAGLMMYGQMTAGSWIYIGAQGIVQGTFETFAEAGRQHYDSDLSGRWILTAGLGGMGGAQPLAGVLAGASVLAIECQESRIDFRLRTRYVDHKAYTLDEALDLIEKATKAKQAISVGLLGNAADIVPELVKRAKAGGMKPDIVTDQTSAHDPINGYLPLGWDVERWQSERVSNPKAVEKAARASMAVHVQAMLDFHHMGVPTVDYGNNIRQVALDEGVKNAFDFPGFVPAYIRPLFCEGKGPFRWVALSGDPEDIYKTDAKLKELFPEHKNLHRWLDMAQERIAFQGLPARICWLGLGERHKAALAFNEMVRNGELKAPIVIGRDHLDCGSVASPNRETEAMKDGSDAVSDWPLLNALLNTAGGATWVSLHHGGGVGMGFSQHSGVVIVCDGTAEADARLGRVLWNDPATGVMRHADAGYELAQSCAKEHGLNLPMQK</sequence>
<dbReference type="EMBL" id="PIQI01000023">
    <property type="protein sequence ID" value="PJZ04803.1"/>
    <property type="molecule type" value="Genomic_DNA"/>
</dbReference>
<dbReference type="EC" id="4.3.1.3" evidence="10"/>
<feature type="binding site" evidence="11">
    <location>
        <begin position="800"/>
        <end position="801"/>
    </location>
    <ligand>
        <name>NAD(+)</name>
        <dbReference type="ChEBI" id="CHEBI:57540"/>
    </ligand>
</feature>
<dbReference type="PROSITE" id="PS01233">
    <property type="entry name" value="UROCANASE"/>
    <property type="match status" value="1"/>
</dbReference>